<evidence type="ECO:0000313" key="2">
    <source>
        <dbReference type="Proteomes" id="UP000185944"/>
    </source>
</evidence>
<proteinExistence type="predicted"/>
<name>A0A177EDH2_9MICR</name>
<organism evidence="1 2">
    <name type="scientific">Nematocida displodere</name>
    <dbReference type="NCBI Taxonomy" id="1805483"/>
    <lineage>
        <taxon>Eukaryota</taxon>
        <taxon>Fungi</taxon>
        <taxon>Fungi incertae sedis</taxon>
        <taxon>Microsporidia</taxon>
        <taxon>Nematocida</taxon>
    </lineage>
</organism>
<reference evidence="1 2" key="1">
    <citation type="submission" date="2016-02" db="EMBL/GenBank/DDBJ databases">
        <title>Discovery of a natural microsporidian pathogen with a broad tissue tropism in Caenorhabditis elegans.</title>
        <authorList>
            <person name="Luallen R.J."/>
            <person name="Reinke A.W."/>
            <person name="Tong L."/>
            <person name="Botts M.R."/>
            <person name="Felix M.-A."/>
            <person name="Troemel E.R."/>
        </authorList>
    </citation>
    <scope>NUCLEOTIDE SEQUENCE [LARGE SCALE GENOMIC DNA]</scope>
    <source>
        <strain evidence="1 2">JUm2807</strain>
    </source>
</reference>
<sequence>MQKERPRDLIPEVRKYISKRIGGSEVIRTLRDTLDVLGVKPKKKSTTYKHRKVLAERESKAFDERRESLRDQGVIIKKRRNAKEEMRKKKKW</sequence>
<dbReference type="AlphaFoldDB" id="A0A177EDH2"/>
<protein>
    <submittedName>
        <fullName evidence="1">Uncharacterized protein</fullName>
    </submittedName>
</protein>
<gene>
    <name evidence="1" type="ORF">NEDG_01560</name>
</gene>
<dbReference type="EMBL" id="LTDL01000038">
    <property type="protein sequence ID" value="OAG30013.1"/>
    <property type="molecule type" value="Genomic_DNA"/>
</dbReference>
<dbReference type="Proteomes" id="UP000185944">
    <property type="component" value="Unassembled WGS sequence"/>
</dbReference>
<dbReference type="VEuPathDB" id="MicrosporidiaDB:NEDG_01560"/>
<dbReference type="GeneID" id="93647910"/>
<evidence type="ECO:0000313" key="1">
    <source>
        <dbReference type="EMBL" id="OAG30013.1"/>
    </source>
</evidence>
<dbReference type="OrthoDB" id="2188137at2759"/>
<comment type="caution">
    <text evidence="1">The sequence shown here is derived from an EMBL/GenBank/DDBJ whole genome shotgun (WGS) entry which is preliminary data.</text>
</comment>
<dbReference type="RefSeq" id="XP_067544565.1">
    <property type="nucleotide sequence ID" value="XM_067688978.1"/>
</dbReference>
<keyword evidence="2" id="KW-1185">Reference proteome</keyword>
<accession>A0A177EDH2</accession>